<dbReference type="AlphaFoldDB" id="A0A9D1Z4Y8"/>
<sequence length="245" mass="26944">MKKCFMLAAMLLTGITATSAQSFGDMFGTDQKGKISYGVRAGLNISNIGGEYGPDSDDKLDFDSRTGFHIGGIVDIPITNGFYVQPGLLFTTRGAKESYSYSETGYSEEETTKYKPMYLEIPVLASFRADVSQSVNVQVNVGPHFAFGLGGNYKYEYSDSEGHSDSDKIPFFGESTSDDEGMPNRCGMKRFDFGLTFGAGVTIKKHYYVGIAYDLGLTNMAIEKQLGKDAKFHNRNFSIQVGYNF</sequence>
<gene>
    <name evidence="3" type="ORF">H9828_09445</name>
</gene>
<dbReference type="Pfam" id="PF13568">
    <property type="entry name" value="OMP_b-brl_2"/>
    <property type="match status" value="1"/>
</dbReference>
<evidence type="ECO:0000313" key="4">
    <source>
        <dbReference type="Proteomes" id="UP000886844"/>
    </source>
</evidence>
<organism evidence="3 4">
    <name type="scientific">Candidatus Alistipes intestinigallinarum</name>
    <dbReference type="NCBI Taxonomy" id="2838440"/>
    <lineage>
        <taxon>Bacteria</taxon>
        <taxon>Pseudomonadati</taxon>
        <taxon>Bacteroidota</taxon>
        <taxon>Bacteroidia</taxon>
        <taxon>Bacteroidales</taxon>
        <taxon>Rikenellaceae</taxon>
        <taxon>Alistipes</taxon>
    </lineage>
</organism>
<feature type="chain" id="PRO_5038469975" evidence="1">
    <location>
        <begin position="21"/>
        <end position="245"/>
    </location>
</feature>
<name>A0A9D1Z4Y8_9BACT</name>
<evidence type="ECO:0000256" key="1">
    <source>
        <dbReference type="SAM" id="SignalP"/>
    </source>
</evidence>
<dbReference type="Proteomes" id="UP000886844">
    <property type="component" value="Unassembled WGS sequence"/>
</dbReference>
<evidence type="ECO:0000313" key="3">
    <source>
        <dbReference type="EMBL" id="HIY69626.1"/>
    </source>
</evidence>
<dbReference type="EMBL" id="DXDA01000071">
    <property type="protein sequence ID" value="HIY69626.1"/>
    <property type="molecule type" value="Genomic_DNA"/>
</dbReference>
<comment type="caution">
    <text evidence="3">The sequence shown here is derived from an EMBL/GenBank/DDBJ whole genome shotgun (WGS) entry which is preliminary data.</text>
</comment>
<reference evidence="3" key="1">
    <citation type="journal article" date="2021" name="PeerJ">
        <title>Extensive microbial diversity within the chicken gut microbiome revealed by metagenomics and culture.</title>
        <authorList>
            <person name="Gilroy R."/>
            <person name="Ravi A."/>
            <person name="Getino M."/>
            <person name="Pursley I."/>
            <person name="Horton D.L."/>
            <person name="Alikhan N.F."/>
            <person name="Baker D."/>
            <person name="Gharbi K."/>
            <person name="Hall N."/>
            <person name="Watson M."/>
            <person name="Adriaenssens E.M."/>
            <person name="Foster-Nyarko E."/>
            <person name="Jarju S."/>
            <person name="Secka A."/>
            <person name="Antonio M."/>
            <person name="Oren A."/>
            <person name="Chaudhuri R.R."/>
            <person name="La Ragione R."/>
            <person name="Hildebrand F."/>
            <person name="Pallen M.J."/>
        </authorList>
    </citation>
    <scope>NUCLEOTIDE SEQUENCE</scope>
    <source>
        <strain evidence="3">5134</strain>
    </source>
</reference>
<protein>
    <submittedName>
        <fullName evidence="3">PorT family protein</fullName>
    </submittedName>
</protein>
<evidence type="ECO:0000259" key="2">
    <source>
        <dbReference type="Pfam" id="PF13568"/>
    </source>
</evidence>
<feature type="domain" description="Outer membrane protein beta-barrel" evidence="2">
    <location>
        <begin position="24"/>
        <end position="220"/>
    </location>
</feature>
<proteinExistence type="predicted"/>
<dbReference type="InterPro" id="IPR025665">
    <property type="entry name" value="Beta-barrel_OMP_2"/>
</dbReference>
<accession>A0A9D1Z4Y8</accession>
<keyword evidence="1" id="KW-0732">Signal</keyword>
<reference evidence="3" key="2">
    <citation type="submission" date="2021-04" db="EMBL/GenBank/DDBJ databases">
        <authorList>
            <person name="Gilroy R."/>
        </authorList>
    </citation>
    <scope>NUCLEOTIDE SEQUENCE</scope>
    <source>
        <strain evidence="3">5134</strain>
    </source>
</reference>
<feature type="signal peptide" evidence="1">
    <location>
        <begin position="1"/>
        <end position="20"/>
    </location>
</feature>